<organism evidence="2">
    <name type="scientific">Physcomitrium patens</name>
    <name type="common">Spreading-leaved earth moss</name>
    <name type="synonym">Physcomitrella patens</name>
    <dbReference type="NCBI Taxonomy" id="3218"/>
    <lineage>
        <taxon>Eukaryota</taxon>
        <taxon>Viridiplantae</taxon>
        <taxon>Streptophyta</taxon>
        <taxon>Embryophyta</taxon>
        <taxon>Bryophyta</taxon>
        <taxon>Bryophytina</taxon>
        <taxon>Bryopsida</taxon>
        <taxon>Funariidae</taxon>
        <taxon>Funariales</taxon>
        <taxon>Funariaceae</taxon>
        <taxon>Physcomitrium</taxon>
    </lineage>
</organism>
<evidence type="ECO:0000256" key="1">
    <source>
        <dbReference type="SAM" id="SignalP"/>
    </source>
</evidence>
<evidence type="ECO:0000313" key="3">
    <source>
        <dbReference type="EnsemblPlants" id="PAC:32930019.CDS.1"/>
    </source>
</evidence>
<protein>
    <submittedName>
        <fullName evidence="2 3">Uncharacterized protein</fullName>
    </submittedName>
</protein>
<reference evidence="3" key="3">
    <citation type="submission" date="2020-12" db="UniProtKB">
        <authorList>
            <consortium name="EnsemblPlants"/>
        </authorList>
    </citation>
    <scope>IDENTIFICATION</scope>
</reference>
<reference evidence="2 4" key="2">
    <citation type="journal article" date="2018" name="Plant J.">
        <title>The Physcomitrella patens chromosome-scale assembly reveals moss genome structure and evolution.</title>
        <authorList>
            <person name="Lang D."/>
            <person name="Ullrich K.K."/>
            <person name="Murat F."/>
            <person name="Fuchs J."/>
            <person name="Jenkins J."/>
            <person name="Haas F.B."/>
            <person name="Piednoel M."/>
            <person name="Gundlach H."/>
            <person name="Van Bel M."/>
            <person name="Meyberg R."/>
            <person name="Vives C."/>
            <person name="Morata J."/>
            <person name="Symeonidi A."/>
            <person name="Hiss M."/>
            <person name="Muchero W."/>
            <person name="Kamisugi Y."/>
            <person name="Saleh O."/>
            <person name="Blanc G."/>
            <person name="Decker E.L."/>
            <person name="van Gessel N."/>
            <person name="Grimwood J."/>
            <person name="Hayes R.D."/>
            <person name="Graham S.W."/>
            <person name="Gunter L.E."/>
            <person name="McDaniel S.F."/>
            <person name="Hoernstein S.N.W."/>
            <person name="Larsson A."/>
            <person name="Li F.W."/>
            <person name="Perroud P.F."/>
            <person name="Phillips J."/>
            <person name="Ranjan P."/>
            <person name="Rokshar D.S."/>
            <person name="Rothfels C.J."/>
            <person name="Schneider L."/>
            <person name="Shu S."/>
            <person name="Stevenson D.W."/>
            <person name="Thummler F."/>
            <person name="Tillich M."/>
            <person name="Villarreal Aguilar J.C."/>
            <person name="Widiez T."/>
            <person name="Wong G.K."/>
            <person name="Wymore A."/>
            <person name="Zhang Y."/>
            <person name="Zimmer A.D."/>
            <person name="Quatrano R.S."/>
            <person name="Mayer K.F.X."/>
            <person name="Goodstein D."/>
            <person name="Casacuberta J.M."/>
            <person name="Vandepoele K."/>
            <person name="Reski R."/>
            <person name="Cuming A.C."/>
            <person name="Tuskan G.A."/>
            <person name="Maumus F."/>
            <person name="Salse J."/>
            <person name="Schmutz J."/>
            <person name="Rensing S.A."/>
        </authorList>
    </citation>
    <scope>NUCLEOTIDE SEQUENCE [LARGE SCALE GENOMIC DNA]</scope>
    <source>
        <strain evidence="3 4">cv. Gransden 2004</strain>
    </source>
</reference>
<gene>
    <name evidence="2" type="ORF">PHYPA_017183</name>
</gene>
<evidence type="ECO:0000313" key="4">
    <source>
        <dbReference type="Proteomes" id="UP000006727"/>
    </source>
</evidence>
<accession>A0A2K1JLD1</accession>
<dbReference type="InParanoid" id="A0A2K1JLD1"/>
<sequence>MTCNPILLAACLSVYLPHPTSSSCSENQNPIPFHALAISLVESSHCGPSSTSSAPR</sequence>
<dbReference type="AlphaFoldDB" id="A0A2K1JLD1"/>
<keyword evidence="4" id="KW-1185">Reference proteome</keyword>
<feature type="signal peptide" evidence="1">
    <location>
        <begin position="1"/>
        <end position="22"/>
    </location>
</feature>
<name>A0A2K1JLD1_PHYPA</name>
<proteinExistence type="predicted"/>
<reference evidence="2 4" key="1">
    <citation type="journal article" date="2008" name="Science">
        <title>The Physcomitrella genome reveals evolutionary insights into the conquest of land by plants.</title>
        <authorList>
            <person name="Rensing S."/>
            <person name="Lang D."/>
            <person name="Zimmer A."/>
            <person name="Terry A."/>
            <person name="Salamov A."/>
            <person name="Shapiro H."/>
            <person name="Nishiyama T."/>
            <person name="Perroud P.-F."/>
            <person name="Lindquist E."/>
            <person name="Kamisugi Y."/>
            <person name="Tanahashi T."/>
            <person name="Sakakibara K."/>
            <person name="Fujita T."/>
            <person name="Oishi K."/>
            <person name="Shin-I T."/>
            <person name="Kuroki Y."/>
            <person name="Toyoda A."/>
            <person name="Suzuki Y."/>
            <person name="Hashimoto A."/>
            <person name="Yamaguchi K."/>
            <person name="Sugano A."/>
            <person name="Kohara Y."/>
            <person name="Fujiyama A."/>
            <person name="Anterola A."/>
            <person name="Aoki S."/>
            <person name="Ashton N."/>
            <person name="Barbazuk W.B."/>
            <person name="Barker E."/>
            <person name="Bennetzen J."/>
            <person name="Bezanilla M."/>
            <person name="Blankenship R."/>
            <person name="Cho S.H."/>
            <person name="Dutcher S."/>
            <person name="Estelle M."/>
            <person name="Fawcett J.A."/>
            <person name="Gundlach H."/>
            <person name="Hanada K."/>
            <person name="Heyl A."/>
            <person name="Hicks K.A."/>
            <person name="Hugh J."/>
            <person name="Lohr M."/>
            <person name="Mayer K."/>
            <person name="Melkozernov A."/>
            <person name="Murata T."/>
            <person name="Nelson D."/>
            <person name="Pils B."/>
            <person name="Prigge M."/>
            <person name="Reiss B."/>
            <person name="Renner T."/>
            <person name="Rombauts S."/>
            <person name="Rushton P."/>
            <person name="Sanderfoot A."/>
            <person name="Schween G."/>
            <person name="Shiu S.-H."/>
            <person name="Stueber K."/>
            <person name="Theodoulou F.L."/>
            <person name="Tu H."/>
            <person name="Van de Peer Y."/>
            <person name="Verrier P.J."/>
            <person name="Waters E."/>
            <person name="Wood A."/>
            <person name="Yang L."/>
            <person name="Cove D."/>
            <person name="Cuming A."/>
            <person name="Hasebe M."/>
            <person name="Lucas S."/>
            <person name="Mishler D.B."/>
            <person name="Reski R."/>
            <person name="Grigoriev I."/>
            <person name="Quatrano R.S."/>
            <person name="Boore J.L."/>
        </authorList>
    </citation>
    <scope>NUCLEOTIDE SEQUENCE [LARGE SCALE GENOMIC DNA]</scope>
    <source>
        <strain evidence="3 4">cv. Gransden 2004</strain>
    </source>
</reference>
<dbReference type="Gramene" id="Pp3c13_10000V3.1">
    <property type="protein sequence ID" value="PAC:32930019.CDS.1"/>
    <property type="gene ID" value="Pp3c13_10000"/>
</dbReference>
<evidence type="ECO:0000313" key="2">
    <source>
        <dbReference type="EMBL" id="PNR42354.1"/>
    </source>
</evidence>
<dbReference type="EnsemblPlants" id="Pp3c13_10000V3.1">
    <property type="protein sequence ID" value="PAC:32930019.CDS.1"/>
    <property type="gene ID" value="Pp3c13_10000"/>
</dbReference>
<keyword evidence="1" id="KW-0732">Signal</keyword>
<dbReference type="Proteomes" id="UP000006727">
    <property type="component" value="Chromosome 13"/>
</dbReference>
<dbReference type="EMBL" id="ABEU02000013">
    <property type="protein sequence ID" value="PNR42354.1"/>
    <property type="molecule type" value="Genomic_DNA"/>
</dbReference>
<feature type="chain" id="PRO_5036042883" evidence="1">
    <location>
        <begin position="23"/>
        <end position="56"/>
    </location>
</feature>